<dbReference type="Proteomes" id="UP000235371">
    <property type="component" value="Unassembled WGS sequence"/>
</dbReference>
<sequence length="271" mass="30850">MSNTSISSFKGDKLVGSSNFIEWKTNADLFLEINGYMSYIDGTEAIPNRSLYYKIETKSDKEGKESRTWTPLSAELAARYADRVSEFNRNNKRALGALKSIISIDNNDRFKDKADAEDLYKAIITTFGQSSLELIGRYFNKIVDNNYNSFNSMDEYTSNIQSSIIYLRELGQIIPDPIIVWLVLKGLPGSYDNYASRKYEELTDSLKAINIGKLITDLISEEGRLTSNLEANKASFSNNQSYCKHCNKKGHIEDKCFIKYPELRNNYSSSK</sequence>
<evidence type="ECO:0000313" key="1">
    <source>
        <dbReference type="EMBL" id="PMD58151.1"/>
    </source>
</evidence>
<dbReference type="InParanoid" id="A0A2J6T556"/>
<reference evidence="1 2" key="1">
    <citation type="submission" date="2016-04" db="EMBL/GenBank/DDBJ databases">
        <title>A degradative enzymes factory behind the ericoid mycorrhizal symbiosis.</title>
        <authorList>
            <consortium name="DOE Joint Genome Institute"/>
            <person name="Martino E."/>
            <person name="Morin E."/>
            <person name="Grelet G."/>
            <person name="Kuo A."/>
            <person name="Kohler A."/>
            <person name="Daghino S."/>
            <person name="Barry K."/>
            <person name="Choi C."/>
            <person name="Cichocki N."/>
            <person name="Clum A."/>
            <person name="Copeland A."/>
            <person name="Hainaut M."/>
            <person name="Haridas S."/>
            <person name="Labutti K."/>
            <person name="Lindquist E."/>
            <person name="Lipzen A."/>
            <person name="Khouja H.-R."/>
            <person name="Murat C."/>
            <person name="Ohm R."/>
            <person name="Olson A."/>
            <person name="Spatafora J."/>
            <person name="Veneault-Fourrey C."/>
            <person name="Henrissat B."/>
            <person name="Grigoriev I."/>
            <person name="Martin F."/>
            <person name="Perotto S."/>
        </authorList>
    </citation>
    <scope>NUCLEOTIDE SEQUENCE [LARGE SCALE GENOMIC DNA]</scope>
    <source>
        <strain evidence="1 2">E</strain>
    </source>
</reference>
<accession>A0A2J6T556</accession>
<name>A0A2J6T556_9HELO</name>
<evidence type="ECO:0000313" key="2">
    <source>
        <dbReference type="Proteomes" id="UP000235371"/>
    </source>
</evidence>
<dbReference type="EMBL" id="KZ613828">
    <property type="protein sequence ID" value="PMD58151.1"/>
    <property type="molecule type" value="Genomic_DNA"/>
</dbReference>
<feature type="non-terminal residue" evidence="1">
    <location>
        <position position="271"/>
    </location>
</feature>
<dbReference type="Pfam" id="PF14223">
    <property type="entry name" value="Retrotran_gag_2"/>
    <property type="match status" value="1"/>
</dbReference>
<dbReference type="RefSeq" id="XP_024735055.1">
    <property type="nucleotide sequence ID" value="XM_024875069.1"/>
</dbReference>
<dbReference type="OrthoDB" id="3534924at2759"/>
<evidence type="ECO:0008006" key="3">
    <source>
        <dbReference type="Google" id="ProtNLM"/>
    </source>
</evidence>
<dbReference type="AlphaFoldDB" id="A0A2J6T556"/>
<organism evidence="1 2">
    <name type="scientific">Hyaloscypha bicolor E</name>
    <dbReference type="NCBI Taxonomy" id="1095630"/>
    <lineage>
        <taxon>Eukaryota</taxon>
        <taxon>Fungi</taxon>
        <taxon>Dikarya</taxon>
        <taxon>Ascomycota</taxon>
        <taxon>Pezizomycotina</taxon>
        <taxon>Leotiomycetes</taxon>
        <taxon>Helotiales</taxon>
        <taxon>Hyaloscyphaceae</taxon>
        <taxon>Hyaloscypha</taxon>
        <taxon>Hyaloscypha bicolor</taxon>
    </lineage>
</organism>
<protein>
    <recommendedName>
        <fullName evidence="3">CCHC-type domain-containing protein</fullName>
    </recommendedName>
</protein>
<dbReference type="GeneID" id="36583149"/>
<gene>
    <name evidence="1" type="ORF">K444DRAFT_532290</name>
</gene>
<proteinExistence type="predicted"/>
<keyword evidence="2" id="KW-1185">Reference proteome</keyword>